<comment type="caution">
    <text evidence="8">The sequence shown here is derived from an EMBL/GenBank/DDBJ whole genome shotgun (WGS) entry which is preliminary data.</text>
</comment>
<evidence type="ECO:0000256" key="1">
    <source>
        <dbReference type="ARBA" id="ARBA00001231"/>
    </source>
</evidence>
<reference evidence="8 9" key="1">
    <citation type="submission" date="2023-08" db="EMBL/GenBank/DDBJ databases">
        <title>Draft genome sequence of Algoriphagus confluentis.</title>
        <authorList>
            <person name="Takatani N."/>
            <person name="Hosokawa M."/>
            <person name="Sawabe T."/>
        </authorList>
    </citation>
    <scope>NUCLEOTIDE SEQUENCE [LARGE SCALE GENOMIC DNA]</scope>
    <source>
        <strain evidence="8 9">NBRC 111222</strain>
    </source>
</reference>
<evidence type="ECO:0000256" key="3">
    <source>
        <dbReference type="ARBA" id="ARBA00012663"/>
    </source>
</evidence>
<keyword evidence="5" id="KW-0326">Glycosidase</keyword>
<dbReference type="SUPFAM" id="SSF55545">
    <property type="entry name" value="beta-N-acetylhexosaminidase-like domain"/>
    <property type="match status" value="1"/>
</dbReference>
<dbReference type="Proteomes" id="UP001338309">
    <property type="component" value="Unassembled WGS sequence"/>
</dbReference>
<proteinExistence type="inferred from homology"/>
<evidence type="ECO:0000313" key="8">
    <source>
        <dbReference type="EMBL" id="GMQ29164.1"/>
    </source>
</evidence>
<comment type="catalytic activity">
    <reaction evidence="1">
        <text>Hydrolysis of terminal non-reducing N-acetyl-D-hexosamine residues in N-acetyl-beta-D-hexosaminides.</text>
        <dbReference type="EC" id="3.2.1.52"/>
    </reaction>
</comment>
<dbReference type="Gene3D" id="3.20.20.80">
    <property type="entry name" value="Glycosidases"/>
    <property type="match status" value="1"/>
</dbReference>
<accession>A0ABQ6PMG5</accession>
<dbReference type="Gene3D" id="3.30.379.10">
    <property type="entry name" value="Chitobiase/beta-hexosaminidase domain 2-like"/>
    <property type="match status" value="1"/>
</dbReference>
<name>A0ABQ6PMG5_9BACT</name>
<comment type="similarity">
    <text evidence="2">Belongs to the glycosyl hydrolase 20 family.</text>
</comment>
<feature type="domain" description="Glycoside hydrolase family 20 catalytic" evidence="6">
    <location>
        <begin position="154"/>
        <end position="361"/>
    </location>
</feature>
<dbReference type="EMBL" id="BTPD01000005">
    <property type="protein sequence ID" value="GMQ29164.1"/>
    <property type="molecule type" value="Genomic_DNA"/>
</dbReference>
<keyword evidence="4" id="KW-0378">Hydrolase</keyword>
<evidence type="ECO:0000259" key="7">
    <source>
        <dbReference type="Pfam" id="PF02838"/>
    </source>
</evidence>
<dbReference type="InterPro" id="IPR015883">
    <property type="entry name" value="Glyco_hydro_20_cat"/>
</dbReference>
<dbReference type="PRINTS" id="PR00738">
    <property type="entry name" value="GLHYDRLASE20"/>
</dbReference>
<dbReference type="SUPFAM" id="SSF51445">
    <property type="entry name" value="(Trans)glycosidases"/>
    <property type="match status" value="1"/>
</dbReference>
<dbReference type="InterPro" id="IPR015882">
    <property type="entry name" value="HEX_bac_N"/>
</dbReference>
<dbReference type="Pfam" id="PF02838">
    <property type="entry name" value="Glyco_hydro_20b"/>
    <property type="match status" value="1"/>
</dbReference>
<evidence type="ECO:0000256" key="2">
    <source>
        <dbReference type="ARBA" id="ARBA00006285"/>
    </source>
</evidence>
<feature type="domain" description="Beta-hexosaminidase bacterial type N-terminal" evidence="7">
    <location>
        <begin position="70"/>
        <end position="149"/>
    </location>
</feature>
<evidence type="ECO:0000313" key="9">
    <source>
        <dbReference type="Proteomes" id="UP001338309"/>
    </source>
</evidence>
<gene>
    <name evidence="8" type="ORF">Aconfl_18070</name>
</gene>
<dbReference type="PANTHER" id="PTHR22600:SF57">
    <property type="entry name" value="BETA-N-ACETYLHEXOSAMINIDASE"/>
    <property type="match status" value="1"/>
</dbReference>
<evidence type="ECO:0000256" key="5">
    <source>
        <dbReference type="ARBA" id="ARBA00023295"/>
    </source>
</evidence>
<sequence length="693" mass="79434">MHSSFGKGNLKTMKKLPIYFLIGLLGIILNACSSPEKKPAQFELLPSPKEITISGQSTLDLVEVKASFDQAKTAMIEQDDLEGIEMISFKYTLDSGLKEEGYLLEITAKEILIEAPSDAGLWYGLMTLGQLIEDARDQNADLPLVKIKDEPALDYRAVHLDVKHHLEKKEYYFELMDRLAAQKINAVIVEIEDKLKYELQPKVGSSDAFTIAEWKELSDYALARHIRISPLVQGLGHASFILKHPEFIPLRDDPESDWAFNPLNEETYRVQFDLYEDALKAFPHANYLHVGGDEVHTTGRNSGKSPLELQLIWLNRVSEYASNKGLTPIFWDDMPLKNAEVYRSIYDRKLTQAQVDSIWSANESKLNRYIDLFPKNCIYMRWNYDMPESPGNNQAIQWFTDNGLKVMGATAGQTRWNLMPQDQSNTDNIRDFALISIRNKADGLLLTLWDDDSPHFELYQRGIAIFAEYTWAGEKRSSDQLHQAYRQRTFGPALASADFEFINALEGPVAEWKNMLLDKGRDRNRLRKLENPIQEAVISFPDLDSAGKWSENYQSKIQLAQTNLAKVDTILKQISQAKKSAVRNTYPLEVYEQVAQVVQFSNRAILTLAELDEPSGEKRDIALSKLKEMEAEWATLLANVEEVYGKTRQLNKPKDYILDQDHHVHLANQALNFRDWQFYVEGLFLEKVKRELR</sequence>
<protein>
    <recommendedName>
        <fullName evidence="3">beta-N-acetylhexosaminidase</fullName>
        <ecNumber evidence="3">3.2.1.52</ecNumber>
    </recommendedName>
</protein>
<keyword evidence="9" id="KW-1185">Reference proteome</keyword>
<organism evidence="8 9">
    <name type="scientific">Algoriphagus confluentis</name>
    <dbReference type="NCBI Taxonomy" id="1697556"/>
    <lineage>
        <taxon>Bacteria</taxon>
        <taxon>Pseudomonadati</taxon>
        <taxon>Bacteroidota</taxon>
        <taxon>Cytophagia</taxon>
        <taxon>Cytophagales</taxon>
        <taxon>Cyclobacteriaceae</taxon>
        <taxon>Algoriphagus</taxon>
    </lineage>
</organism>
<evidence type="ECO:0000256" key="4">
    <source>
        <dbReference type="ARBA" id="ARBA00022801"/>
    </source>
</evidence>
<dbReference type="InterPro" id="IPR029018">
    <property type="entry name" value="Hex-like_dom2"/>
</dbReference>
<dbReference type="InterPro" id="IPR025705">
    <property type="entry name" value="Beta_hexosaminidase_sua/sub"/>
</dbReference>
<dbReference type="Pfam" id="PF00728">
    <property type="entry name" value="Glyco_hydro_20"/>
    <property type="match status" value="1"/>
</dbReference>
<dbReference type="InterPro" id="IPR017853">
    <property type="entry name" value="GH"/>
</dbReference>
<evidence type="ECO:0000259" key="6">
    <source>
        <dbReference type="Pfam" id="PF00728"/>
    </source>
</evidence>
<dbReference type="EC" id="3.2.1.52" evidence="3"/>
<dbReference type="PANTHER" id="PTHR22600">
    <property type="entry name" value="BETA-HEXOSAMINIDASE"/>
    <property type="match status" value="1"/>
</dbReference>